<gene>
    <name evidence="2" type="ORF">DB31_5217</name>
</gene>
<comment type="caution">
    <text evidence="2">The sequence shown here is derived from an EMBL/GenBank/DDBJ whole genome shotgun (WGS) entry which is preliminary data.</text>
</comment>
<feature type="region of interest" description="Disordered" evidence="1">
    <location>
        <begin position="1"/>
        <end position="30"/>
    </location>
</feature>
<feature type="compositionally biased region" description="Basic and acidic residues" evidence="1">
    <location>
        <begin position="1"/>
        <end position="15"/>
    </location>
</feature>
<reference evidence="2 3" key="1">
    <citation type="submission" date="2014-04" db="EMBL/GenBank/DDBJ databases">
        <title>Genome assembly of Hyalangium minutum DSM 14724.</title>
        <authorList>
            <person name="Sharma G."/>
            <person name="Subramanian S."/>
        </authorList>
    </citation>
    <scope>NUCLEOTIDE SEQUENCE [LARGE SCALE GENOMIC DNA]</scope>
    <source>
        <strain evidence="2 3">DSM 14724</strain>
    </source>
</reference>
<proteinExistence type="predicted"/>
<dbReference type="Proteomes" id="UP000028725">
    <property type="component" value="Unassembled WGS sequence"/>
</dbReference>
<dbReference type="AlphaFoldDB" id="A0A085WR62"/>
<evidence type="ECO:0000313" key="2">
    <source>
        <dbReference type="EMBL" id="KFE70175.1"/>
    </source>
</evidence>
<keyword evidence="3" id="KW-1185">Reference proteome</keyword>
<evidence type="ECO:0000313" key="3">
    <source>
        <dbReference type="Proteomes" id="UP000028725"/>
    </source>
</evidence>
<name>A0A085WR62_9BACT</name>
<evidence type="ECO:0000256" key="1">
    <source>
        <dbReference type="SAM" id="MobiDB-lite"/>
    </source>
</evidence>
<organism evidence="2 3">
    <name type="scientific">Hyalangium minutum</name>
    <dbReference type="NCBI Taxonomy" id="394096"/>
    <lineage>
        <taxon>Bacteria</taxon>
        <taxon>Pseudomonadati</taxon>
        <taxon>Myxococcota</taxon>
        <taxon>Myxococcia</taxon>
        <taxon>Myxococcales</taxon>
        <taxon>Cystobacterineae</taxon>
        <taxon>Archangiaceae</taxon>
        <taxon>Hyalangium</taxon>
    </lineage>
</organism>
<sequence>MALEDGREAKRERAFSRAARRTGSGYDVRREPTDLGALPGVVCVRLVV</sequence>
<dbReference type="EMBL" id="JMCB01000003">
    <property type="protein sequence ID" value="KFE70175.1"/>
    <property type="molecule type" value="Genomic_DNA"/>
</dbReference>
<accession>A0A085WR62</accession>
<protein>
    <submittedName>
        <fullName evidence="2">Uncharacterized protein</fullName>
    </submittedName>
</protein>